<evidence type="ECO:0000313" key="17">
    <source>
        <dbReference type="Proteomes" id="UP000538955"/>
    </source>
</evidence>
<dbReference type="GO" id="GO:0016887">
    <property type="term" value="F:ATP hydrolysis activity"/>
    <property type="evidence" value="ECO:0007669"/>
    <property type="project" value="InterPro"/>
</dbReference>
<sequence length="1009" mass="118456">MKPLNLKLNNFGPFLNETINFSQIENNELFLISGKTGSGKTMIFDAIVYSLFGEASTKNRKEGDLRSHFASGKEPMSVTYEFKLNNQIFKIHREAPFIKEGNTTKTQAKLDIYELIDDVYELRESRVNAGNQFITQIMGVNAEQFRQLFILPQGEFKKFLQSNSKEKQSILRTLFNSERFEEIQKYLIESVKNEKLQIENRYNEIDYLWNELATFEDDYLLKIKNIESSQTEKILERLPKFINHGKKILSNYKKRKDMLDHEVEKVTNEYTFSKELNQNINSLEEKKKSFELLKQNQDSIDHLKVELKKIRESNVLINYFKRQKVVNKEIEELETEITKSKSKEEEYETQINNVEKTLKSLESEAPEVNKANKYLEQTYNFYNNLDDYIKVFEQKPIYHEELNKLEKKYSDSKEQKENLLNQAKGKSRNYEIVDQYIDEINKIKTLIDDTERYLKSEEQVRKIKQEQSENVRQIKDLKDKYANLEHIISQVDATNIDLNNKETFVKEIQTALSIGDTCPVCGNEIHSLGEHINFDLIAQNKKHLKELEDSKISINENIIRLESKNEELTKREEDINFKDQEIQDLDELKSKLEEIENAKRLQQKENKFLESINEEEKNLNQNLHTFELDLNNKKAQLEQIDIKLNDFKRNTQFESCTSFKQYYENKKQETQTFNERKETIKDQLNELKNNLNIESTNVKHYNQNLEARVEEENQLTINIKDEMNRNGFETYEEIEEAISLSENKSNIEEKINDYNKQYQTYEIEISQLEKLVDGRELTNLEDIETHLKTKKQALEQINSEVATIAYMQEANIKNIDKIEDLINTLNEELKEHKEIFLLTEILSGKNSHKLTLENYVLIYYLEKIIFKANQCLLTMSGNRYQLIRREAISQGFSGLEIDVFDFHSNKSRHISSLSGGETFQASLALALGLSEIVQQESGGINLESMFVDEGFGTLDQETLETALDTLINLKSSGRMVGIISHVSELKQRIPLILEVSTNQYQSQTRFKRN</sequence>
<keyword evidence="4" id="KW-0235">DNA replication</keyword>
<evidence type="ECO:0000313" key="18">
    <source>
        <dbReference type="Proteomes" id="UP000550736"/>
    </source>
</evidence>
<dbReference type="NCBIfam" id="NF041751">
    <property type="entry name" value="sbcc_Staph"/>
    <property type="match status" value="1"/>
</dbReference>
<evidence type="ECO:0000256" key="7">
    <source>
        <dbReference type="ARBA" id="ARBA00022759"/>
    </source>
</evidence>
<keyword evidence="8" id="KW-0378">Hydrolase</keyword>
<dbReference type="RefSeq" id="WP_030062732.1">
    <property type="nucleotide sequence ID" value="NZ_CP086659.1"/>
</dbReference>
<feature type="coiled-coil region" evidence="13">
    <location>
        <begin position="249"/>
        <end position="371"/>
    </location>
</feature>
<dbReference type="InterPro" id="IPR027417">
    <property type="entry name" value="P-loop_NTPase"/>
</dbReference>
<evidence type="ECO:0000256" key="13">
    <source>
        <dbReference type="SAM" id="Coils"/>
    </source>
</evidence>
<dbReference type="EMBL" id="JABBLX010000012">
    <property type="protein sequence ID" value="NMK97721.1"/>
    <property type="molecule type" value="Genomic_DNA"/>
</dbReference>
<evidence type="ECO:0000256" key="9">
    <source>
        <dbReference type="ARBA" id="ARBA00022839"/>
    </source>
</evidence>
<evidence type="ECO:0000256" key="3">
    <source>
        <dbReference type="ARBA" id="ARBA00013368"/>
    </source>
</evidence>
<organism evidence="16 18">
    <name type="scientific">Staphylococcus capitis</name>
    <dbReference type="NCBI Taxonomy" id="29388"/>
    <lineage>
        <taxon>Bacteria</taxon>
        <taxon>Bacillati</taxon>
        <taxon>Bacillota</taxon>
        <taxon>Bacilli</taxon>
        <taxon>Bacillales</taxon>
        <taxon>Staphylococcaceae</taxon>
        <taxon>Staphylococcus</taxon>
    </lineage>
</organism>
<evidence type="ECO:0000313" key="16">
    <source>
        <dbReference type="EMBL" id="NMK97721.1"/>
    </source>
</evidence>
<name>A0A7X9ZLT1_STACP</name>
<dbReference type="PANTHER" id="PTHR32114">
    <property type="entry name" value="ABC TRANSPORTER ABCH.3"/>
    <property type="match status" value="1"/>
</dbReference>
<dbReference type="Pfam" id="PF13558">
    <property type="entry name" value="SbcC_Walker_B"/>
    <property type="match status" value="1"/>
</dbReference>
<dbReference type="GO" id="GO:0005524">
    <property type="term" value="F:ATP binding"/>
    <property type="evidence" value="ECO:0007669"/>
    <property type="project" value="UniProtKB-KW"/>
</dbReference>
<keyword evidence="9" id="KW-0269">Exonuclease</keyword>
<keyword evidence="5" id="KW-0540">Nuclease</keyword>
<dbReference type="GO" id="GO:0004519">
    <property type="term" value="F:endonuclease activity"/>
    <property type="evidence" value="ECO:0007669"/>
    <property type="project" value="UniProtKB-KW"/>
</dbReference>
<keyword evidence="11 13" id="KW-0175">Coiled coil</keyword>
<dbReference type="Proteomes" id="UP000550736">
    <property type="component" value="Unassembled WGS sequence"/>
</dbReference>
<keyword evidence="17" id="KW-1185">Reference proteome</keyword>
<dbReference type="GO" id="GO:0004527">
    <property type="term" value="F:exonuclease activity"/>
    <property type="evidence" value="ECO:0007669"/>
    <property type="project" value="UniProtKB-KW"/>
</dbReference>
<evidence type="ECO:0000313" key="15">
    <source>
        <dbReference type="EMBL" id="NMK53416.1"/>
    </source>
</evidence>
<dbReference type="PANTHER" id="PTHR32114:SF2">
    <property type="entry name" value="ABC TRANSPORTER ABCH.3"/>
    <property type="match status" value="1"/>
</dbReference>
<dbReference type="Gene3D" id="1.10.287.510">
    <property type="entry name" value="Helix hairpin bin"/>
    <property type="match status" value="1"/>
</dbReference>
<evidence type="ECO:0000256" key="10">
    <source>
        <dbReference type="ARBA" id="ARBA00022840"/>
    </source>
</evidence>
<dbReference type="EMBL" id="JABBMI010000001">
    <property type="protein sequence ID" value="NMK53416.1"/>
    <property type="molecule type" value="Genomic_DNA"/>
</dbReference>
<comment type="subunit">
    <text evidence="2">Heterodimer of SbcC and SbcD.</text>
</comment>
<evidence type="ECO:0000256" key="11">
    <source>
        <dbReference type="ARBA" id="ARBA00023054"/>
    </source>
</evidence>
<dbReference type="Pfam" id="PF13476">
    <property type="entry name" value="AAA_23"/>
    <property type="match status" value="1"/>
</dbReference>
<keyword evidence="6" id="KW-0547">Nucleotide-binding</keyword>
<evidence type="ECO:0000256" key="6">
    <source>
        <dbReference type="ARBA" id="ARBA00022741"/>
    </source>
</evidence>
<keyword evidence="10" id="KW-0067">ATP-binding</keyword>
<evidence type="ECO:0000256" key="1">
    <source>
        <dbReference type="ARBA" id="ARBA00006930"/>
    </source>
</evidence>
<dbReference type="InterPro" id="IPR038729">
    <property type="entry name" value="Rad50/SbcC_AAA"/>
</dbReference>
<evidence type="ECO:0000256" key="5">
    <source>
        <dbReference type="ARBA" id="ARBA00022722"/>
    </source>
</evidence>
<dbReference type="GO" id="GO:0006302">
    <property type="term" value="P:double-strand break repair"/>
    <property type="evidence" value="ECO:0007669"/>
    <property type="project" value="InterPro"/>
</dbReference>
<evidence type="ECO:0000256" key="4">
    <source>
        <dbReference type="ARBA" id="ARBA00022705"/>
    </source>
</evidence>
<keyword evidence="12" id="KW-0233">DNA recombination</keyword>
<dbReference type="Proteomes" id="UP000538955">
    <property type="component" value="Unassembled WGS sequence"/>
</dbReference>
<dbReference type="GO" id="GO:0006260">
    <property type="term" value="P:DNA replication"/>
    <property type="evidence" value="ECO:0007669"/>
    <property type="project" value="UniProtKB-KW"/>
</dbReference>
<dbReference type="AlphaFoldDB" id="A0A7X9ZLT1"/>
<evidence type="ECO:0000256" key="8">
    <source>
        <dbReference type="ARBA" id="ARBA00022801"/>
    </source>
</evidence>
<comment type="caution">
    <text evidence="16">The sequence shown here is derived from an EMBL/GenBank/DDBJ whole genome shotgun (WGS) entry which is preliminary data.</text>
</comment>
<dbReference type="InterPro" id="IPR053380">
    <property type="entry name" value="SbcCD_Nuclease_C"/>
</dbReference>
<reference evidence="17 18" key="1">
    <citation type="submission" date="2020-04" db="EMBL/GenBank/DDBJ databases">
        <title>The Epidemiology and Molecular Characteristics of Linezolid-Resistant Staphylococcus capitis in Huashan Hospital, Shanghai.</title>
        <authorList>
            <person name="Ding L."/>
            <person name="Li P."/>
            <person name="Yang Y."/>
            <person name="Lin D."/>
            <person name="Xu X."/>
        </authorList>
    </citation>
    <scope>NUCLEOTIDE SEQUENCE [LARGE SCALE GENOMIC DNA]</scope>
    <source>
        <strain evidence="16 18">12-86</strain>
        <strain evidence="15 17">17-84</strain>
    </source>
</reference>
<protein>
    <recommendedName>
        <fullName evidence="3">Nuclease SbcCD subunit C</fullName>
    </recommendedName>
</protein>
<evidence type="ECO:0000259" key="14">
    <source>
        <dbReference type="Pfam" id="PF13476"/>
    </source>
</evidence>
<feature type="coiled-coil region" evidence="13">
    <location>
        <begin position="460"/>
        <end position="494"/>
    </location>
</feature>
<accession>A0A7X9ZLT1</accession>
<keyword evidence="7" id="KW-0255">Endonuclease</keyword>
<evidence type="ECO:0000256" key="12">
    <source>
        <dbReference type="ARBA" id="ARBA00023172"/>
    </source>
</evidence>
<feature type="coiled-coil region" evidence="13">
    <location>
        <begin position="544"/>
        <end position="835"/>
    </location>
</feature>
<dbReference type="Gene3D" id="3.40.50.300">
    <property type="entry name" value="P-loop containing nucleotide triphosphate hydrolases"/>
    <property type="match status" value="2"/>
</dbReference>
<dbReference type="SUPFAM" id="SSF52540">
    <property type="entry name" value="P-loop containing nucleoside triphosphate hydrolases"/>
    <property type="match status" value="1"/>
</dbReference>
<gene>
    <name evidence="16" type="ORF">HHM13_06385</name>
    <name evidence="15" type="ORF">HHM24_01455</name>
</gene>
<proteinExistence type="inferred from homology"/>
<evidence type="ECO:0000256" key="2">
    <source>
        <dbReference type="ARBA" id="ARBA00011322"/>
    </source>
</evidence>
<dbReference type="GO" id="GO:0006310">
    <property type="term" value="P:DNA recombination"/>
    <property type="evidence" value="ECO:0007669"/>
    <property type="project" value="UniProtKB-KW"/>
</dbReference>
<comment type="similarity">
    <text evidence="1">Belongs to the SMC family. SbcC subfamily.</text>
</comment>
<feature type="domain" description="Rad50/SbcC-type AAA" evidence="14">
    <location>
        <begin position="6"/>
        <end position="213"/>
    </location>
</feature>